<reference evidence="11 12" key="1">
    <citation type="submission" date="2008-12" db="EMBL/GenBank/DDBJ databases">
        <authorList>
            <person name="Fulton L."/>
            <person name="Clifton S."/>
            <person name="Fulton B."/>
            <person name="Xu J."/>
            <person name="Minx P."/>
            <person name="Pepin K.H."/>
            <person name="Johnson M."/>
            <person name="Bhonagiri V."/>
            <person name="Nash W.E."/>
            <person name="Mardis E.R."/>
            <person name="Wilson R.K."/>
        </authorList>
    </citation>
    <scope>NUCLEOTIDE SEQUENCE [LARGE SCALE GENOMIC DNA]</scope>
    <source>
        <strain evidence="11 12">DSM 12042</strain>
    </source>
</reference>
<accession>B9Y318</accession>
<evidence type="ECO:0000256" key="7">
    <source>
        <dbReference type="ARBA" id="ARBA00022840"/>
    </source>
</evidence>
<evidence type="ECO:0008006" key="13">
    <source>
        <dbReference type="Google" id="ProtNLM"/>
    </source>
</evidence>
<evidence type="ECO:0000256" key="2">
    <source>
        <dbReference type="ARBA" id="ARBA00022490"/>
    </source>
</evidence>
<comment type="caution">
    <text evidence="11">The sequence shown here is derived from an EMBL/GenBank/DDBJ whole genome shotgun (WGS) entry which is preliminary data.</text>
</comment>
<evidence type="ECO:0000256" key="10">
    <source>
        <dbReference type="ARBA" id="ARBA00023204"/>
    </source>
</evidence>
<evidence type="ECO:0000256" key="6">
    <source>
        <dbReference type="ARBA" id="ARBA00022769"/>
    </source>
</evidence>
<gene>
    <name evidence="11" type="ORF">HOLDEFILI_00193</name>
</gene>
<keyword evidence="10" id="KW-0234">DNA repair</keyword>
<keyword evidence="4" id="KW-0547">Nucleotide-binding</keyword>
<dbReference type="eggNOG" id="COG0178">
    <property type="taxonomic scope" value="Bacteria"/>
</dbReference>
<dbReference type="STRING" id="545696.HOLDEFILI_00193"/>
<evidence type="ECO:0000256" key="1">
    <source>
        <dbReference type="ARBA" id="ARBA00004496"/>
    </source>
</evidence>
<organism evidence="11 12">
    <name type="scientific">Holdemania filiformis DSM 12042</name>
    <dbReference type="NCBI Taxonomy" id="545696"/>
    <lineage>
        <taxon>Bacteria</taxon>
        <taxon>Bacillati</taxon>
        <taxon>Bacillota</taxon>
        <taxon>Erysipelotrichia</taxon>
        <taxon>Erysipelotrichales</taxon>
        <taxon>Erysipelotrichaceae</taxon>
        <taxon>Holdemania</taxon>
    </lineage>
</organism>
<proteinExistence type="predicted"/>
<dbReference type="GO" id="GO:0003677">
    <property type="term" value="F:DNA binding"/>
    <property type="evidence" value="ECO:0007669"/>
    <property type="project" value="UniProtKB-KW"/>
</dbReference>
<name>B9Y318_9FIRM</name>
<protein>
    <recommendedName>
        <fullName evidence="13">UvrA DNA-binding domain-containing protein</fullName>
    </recommendedName>
</protein>
<keyword evidence="6" id="KW-0228">DNA excision</keyword>
<dbReference type="PANTHER" id="PTHR43152">
    <property type="entry name" value="UVRABC SYSTEM PROTEIN A"/>
    <property type="match status" value="1"/>
</dbReference>
<dbReference type="HOGENOM" id="CLU_1810209_0_0_9"/>
<evidence type="ECO:0000256" key="9">
    <source>
        <dbReference type="ARBA" id="ARBA00023125"/>
    </source>
</evidence>
<keyword evidence="9" id="KW-0238">DNA-binding</keyword>
<evidence type="ECO:0000256" key="8">
    <source>
        <dbReference type="ARBA" id="ARBA00022881"/>
    </source>
</evidence>
<dbReference type="EMBL" id="ACCF01000008">
    <property type="protein sequence ID" value="EEF69666.1"/>
    <property type="molecule type" value="Genomic_DNA"/>
</dbReference>
<dbReference type="AlphaFoldDB" id="B9Y318"/>
<dbReference type="Gene3D" id="1.20.1580.10">
    <property type="entry name" value="ABC transporter ATPase like domain"/>
    <property type="match status" value="1"/>
</dbReference>
<evidence type="ECO:0000256" key="3">
    <source>
        <dbReference type="ARBA" id="ARBA00022737"/>
    </source>
</evidence>
<reference evidence="11 12" key="2">
    <citation type="submission" date="2009-02" db="EMBL/GenBank/DDBJ databases">
        <title>Draft genome sequence of Holdemania filiformis DSM 12042.</title>
        <authorList>
            <person name="Sudarsanam P."/>
            <person name="Ley R."/>
            <person name="Guruge J."/>
            <person name="Turnbaugh P.J."/>
            <person name="Mahowald M."/>
            <person name="Liep D."/>
            <person name="Gordon J."/>
        </authorList>
    </citation>
    <scope>NUCLEOTIDE SEQUENCE [LARGE SCALE GENOMIC DNA]</scope>
    <source>
        <strain evidence="11 12">DSM 12042</strain>
    </source>
</reference>
<keyword evidence="5" id="KW-0227">DNA damage</keyword>
<keyword evidence="3" id="KW-0677">Repeat</keyword>
<comment type="subcellular location">
    <subcellularLocation>
        <location evidence="1">Cytoplasm</location>
    </subcellularLocation>
</comment>
<evidence type="ECO:0000313" key="11">
    <source>
        <dbReference type="EMBL" id="EEF69666.1"/>
    </source>
</evidence>
<dbReference type="Proteomes" id="UP000005950">
    <property type="component" value="Unassembled WGS sequence"/>
</dbReference>
<keyword evidence="2" id="KW-0963">Cytoplasm</keyword>
<dbReference type="GO" id="GO:0005737">
    <property type="term" value="C:cytoplasm"/>
    <property type="evidence" value="ECO:0007669"/>
    <property type="project" value="UniProtKB-SubCell"/>
</dbReference>
<dbReference type="GO" id="GO:0004518">
    <property type="term" value="F:nuclease activity"/>
    <property type="evidence" value="ECO:0007669"/>
    <property type="project" value="UniProtKB-KW"/>
</dbReference>
<dbReference type="GO" id="GO:0005524">
    <property type="term" value="F:ATP binding"/>
    <property type="evidence" value="ECO:0007669"/>
    <property type="project" value="UniProtKB-KW"/>
</dbReference>
<dbReference type="GO" id="GO:0006281">
    <property type="term" value="P:DNA repair"/>
    <property type="evidence" value="ECO:0007669"/>
    <property type="project" value="UniProtKB-KW"/>
</dbReference>
<evidence type="ECO:0000256" key="4">
    <source>
        <dbReference type="ARBA" id="ARBA00022741"/>
    </source>
</evidence>
<dbReference type="PANTHER" id="PTHR43152:SF3">
    <property type="entry name" value="UVRABC SYSTEM PROTEIN A"/>
    <property type="match status" value="1"/>
</dbReference>
<sequence length="143" mass="16374">SRSGNRFSRNDYIEGVKTLIERRFVETTSTMSREWYASFMAESPCPKCGGKRLNEMALSVRVGGKNIYEWTTMSVIQALDFMKNLQLDPMRAEIARLVIKEIVSRLTFLKDVGLEYLTLDRLAGRCPAARRSGSGWRRRSARS</sequence>
<evidence type="ECO:0000256" key="5">
    <source>
        <dbReference type="ARBA" id="ARBA00022763"/>
    </source>
</evidence>
<keyword evidence="7" id="KW-0067">ATP-binding</keyword>
<feature type="non-terminal residue" evidence="11">
    <location>
        <position position="1"/>
    </location>
</feature>
<keyword evidence="8" id="KW-0267">Excision nuclease</keyword>
<evidence type="ECO:0000313" key="12">
    <source>
        <dbReference type="Proteomes" id="UP000005950"/>
    </source>
</evidence>